<dbReference type="InterPro" id="IPR021139">
    <property type="entry name" value="NYN"/>
</dbReference>
<gene>
    <name evidence="2" type="ORF">ISN45_Aa01g024090</name>
</gene>
<dbReference type="PANTHER" id="PTHR14379:SF19">
    <property type="entry name" value="ENDONUCLEASE OR GLYCOSYL HYDROLASE-RELATED"/>
    <property type="match status" value="1"/>
</dbReference>
<dbReference type="EMBL" id="JAEFBK010000006">
    <property type="protein sequence ID" value="KAG7593620.1"/>
    <property type="molecule type" value="Genomic_DNA"/>
</dbReference>
<dbReference type="PANTHER" id="PTHR14379">
    <property type="entry name" value="LIMKAIN B LKAP"/>
    <property type="match status" value="1"/>
</dbReference>
<sequence length="202" mass="22640">MTKKNEAKTSVWWDIDRYPVPGDCDAHQIAPSIKRALCSLGYYGPLTITAIGKLTDVRHADLQALYSTGIAFKIVASRAVSILGDMSEWTETNPPPANIMLISDNEVLWPSLGGMRLNKGYNILYAYLPECMQDLNFPAECLWPNILADAMETRRNELQEQCSETGEPAWLCKACEHSGDQSFGNFLTHLNSEEHSQIMLDR</sequence>
<dbReference type="Pfam" id="PF01936">
    <property type="entry name" value="NYN"/>
    <property type="match status" value="1"/>
</dbReference>
<feature type="domain" description="NYN" evidence="1">
    <location>
        <begin position="8"/>
        <end position="126"/>
    </location>
</feature>
<dbReference type="AlphaFoldDB" id="A0A8T2C5C9"/>
<dbReference type="GO" id="GO:0004540">
    <property type="term" value="F:RNA nuclease activity"/>
    <property type="evidence" value="ECO:0007669"/>
    <property type="project" value="InterPro"/>
</dbReference>
<evidence type="ECO:0000259" key="1">
    <source>
        <dbReference type="Pfam" id="PF01936"/>
    </source>
</evidence>
<reference evidence="2 3" key="1">
    <citation type="submission" date="2020-12" db="EMBL/GenBank/DDBJ databases">
        <title>Concerted genomic and epigenomic changes stabilize Arabidopsis allopolyploids.</title>
        <authorList>
            <person name="Chen Z."/>
        </authorList>
    </citation>
    <scope>NUCLEOTIDE SEQUENCE [LARGE SCALE GENOMIC DNA]</scope>
    <source>
        <strain evidence="2">Allo738</strain>
        <tissue evidence="2">Leaf</tissue>
    </source>
</reference>
<organism evidence="2 3">
    <name type="scientific">Arabidopsis thaliana x Arabidopsis arenosa</name>
    <dbReference type="NCBI Taxonomy" id="1240361"/>
    <lineage>
        <taxon>Eukaryota</taxon>
        <taxon>Viridiplantae</taxon>
        <taxon>Streptophyta</taxon>
        <taxon>Embryophyta</taxon>
        <taxon>Tracheophyta</taxon>
        <taxon>Spermatophyta</taxon>
        <taxon>Magnoliopsida</taxon>
        <taxon>eudicotyledons</taxon>
        <taxon>Gunneridae</taxon>
        <taxon>Pentapetalae</taxon>
        <taxon>rosids</taxon>
        <taxon>malvids</taxon>
        <taxon>Brassicales</taxon>
        <taxon>Brassicaceae</taxon>
        <taxon>Camelineae</taxon>
        <taxon>Arabidopsis</taxon>
    </lineage>
</organism>
<dbReference type="InterPro" id="IPR024768">
    <property type="entry name" value="Marf1"/>
</dbReference>
<dbReference type="GO" id="GO:0010468">
    <property type="term" value="P:regulation of gene expression"/>
    <property type="evidence" value="ECO:0007669"/>
    <property type="project" value="InterPro"/>
</dbReference>
<dbReference type="Proteomes" id="UP000694240">
    <property type="component" value="Chromosome 6"/>
</dbReference>
<proteinExistence type="predicted"/>
<dbReference type="CDD" id="cd10910">
    <property type="entry name" value="PIN_limkain_b1_N_like"/>
    <property type="match status" value="1"/>
</dbReference>
<name>A0A8T2C5C9_9BRAS</name>
<dbReference type="GO" id="GO:0005777">
    <property type="term" value="C:peroxisome"/>
    <property type="evidence" value="ECO:0007669"/>
    <property type="project" value="InterPro"/>
</dbReference>
<comment type="caution">
    <text evidence="2">The sequence shown here is derived from an EMBL/GenBank/DDBJ whole genome shotgun (WGS) entry which is preliminary data.</text>
</comment>
<evidence type="ECO:0000313" key="3">
    <source>
        <dbReference type="Proteomes" id="UP000694240"/>
    </source>
</evidence>
<evidence type="ECO:0000313" key="2">
    <source>
        <dbReference type="EMBL" id="KAG7593620.1"/>
    </source>
</evidence>
<keyword evidence="3" id="KW-1185">Reference proteome</keyword>
<accession>A0A8T2C5C9</accession>
<protein>
    <submittedName>
        <fullName evidence="2">NYN domain limkain-b1-type</fullName>
    </submittedName>
</protein>